<proteinExistence type="predicted"/>
<dbReference type="Proteomes" id="UP001589891">
    <property type="component" value="Unassembled WGS sequence"/>
</dbReference>
<feature type="compositionally biased region" description="Basic and acidic residues" evidence="1">
    <location>
        <begin position="82"/>
        <end position="100"/>
    </location>
</feature>
<protein>
    <submittedName>
        <fullName evidence="3">Toprim domain-containing protein</fullName>
    </submittedName>
</protein>
<gene>
    <name evidence="3" type="ORF">ACFFGX_22875</name>
</gene>
<sequence length="292" mass="32375">MSLDCVTAFRDALQAVYGPLDWLPEPDGQLHRFHVPGDRAGSRNGWYVLFPDGLAAGAFGSWKVGEAHHWSSRTPADPQEAEQVRQRIEQARRQREAEQHRRQQDAAIRAWHLWRAATPADPEHPYLSRKRVKPHALRQRGDVLLVPLYRDGALVNLQRIHPDGDKRFLPGGLVKGCYSPIGPRAPGQKLYLCEGWATGATIHEHNGAAVACAMNADNLYPAGVRLRRAYPDDVLVVAGDDDRQTEGNPGRTKANQAAALLGCGVVFPPWPADAPLSLSDFNDLRLWLEAHP</sequence>
<dbReference type="EMBL" id="JBHLSS010000177">
    <property type="protein sequence ID" value="MFC0712252.1"/>
    <property type="molecule type" value="Genomic_DNA"/>
</dbReference>
<evidence type="ECO:0000259" key="2">
    <source>
        <dbReference type="Pfam" id="PF13362"/>
    </source>
</evidence>
<keyword evidence="4" id="KW-1185">Reference proteome</keyword>
<evidence type="ECO:0000256" key="1">
    <source>
        <dbReference type="SAM" id="MobiDB-lite"/>
    </source>
</evidence>
<dbReference type="Pfam" id="PF13362">
    <property type="entry name" value="Toprim_3"/>
    <property type="match status" value="1"/>
</dbReference>
<feature type="region of interest" description="Disordered" evidence="1">
    <location>
        <begin position="70"/>
        <end position="100"/>
    </location>
</feature>
<evidence type="ECO:0000313" key="3">
    <source>
        <dbReference type="EMBL" id="MFC0712252.1"/>
    </source>
</evidence>
<feature type="domain" description="Toprim" evidence="2">
    <location>
        <begin position="190"/>
        <end position="283"/>
    </location>
</feature>
<accession>A0ABV6SRV1</accession>
<dbReference type="RefSeq" id="WP_376949725.1">
    <property type="nucleotide sequence ID" value="NZ_CP171449.1"/>
</dbReference>
<dbReference type="InterPro" id="IPR006171">
    <property type="entry name" value="TOPRIM_dom"/>
</dbReference>
<reference evidence="3 4" key="1">
    <citation type="submission" date="2024-09" db="EMBL/GenBank/DDBJ databases">
        <authorList>
            <person name="Sun Q."/>
            <person name="Mori K."/>
        </authorList>
    </citation>
    <scope>NUCLEOTIDE SEQUENCE [LARGE SCALE GENOMIC DNA]</scope>
    <source>
        <strain evidence="3 4">NCAIM B.01794</strain>
    </source>
</reference>
<comment type="caution">
    <text evidence="3">The sequence shown here is derived from an EMBL/GenBank/DDBJ whole genome shotgun (WGS) entry which is preliminary data.</text>
</comment>
<name>A0ABV6SRV1_AZOPA</name>
<organism evidence="3 4">
    <name type="scientific">Azorhizophilus paspali</name>
    <name type="common">Azotobacter paspali</name>
    <dbReference type="NCBI Taxonomy" id="69963"/>
    <lineage>
        <taxon>Bacteria</taxon>
        <taxon>Pseudomonadati</taxon>
        <taxon>Pseudomonadota</taxon>
        <taxon>Gammaproteobacteria</taxon>
        <taxon>Pseudomonadales</taxon>
        <taxon>Pseudomonadaceae</taxon>
        <taxon>Azorhizophilus</taxon>
    </lineage>
</organism>
<evidence type="ECO:0000313" key="4">
    <source>
        <dbReference type="Proteomes" id="UP001589891"/>
    </source>
</evidence>